<keyword evidence="1" id="KW-0808">Transferase</keyword>
<dbReference type="Pfam" id="PF16575">
    <property type="entry name" value="CLP1_P"/>
    <property type="match status" value="1"/>
</dbReference>
<dbReference type="InterPro" id="IPR045116">
    <property type="entry name" value="Clp1/Grc3"/>
</dbReference>
<name>A0A7V3YG07_9BACT</name>
<dbReference type="GO" id="GO:0005524">
    <property type="term" value="F:ATP binding"/>
    <property type="evidence" value="ECO:0007669"/>
    <property type="project" value="UniProtKB-KW"/>
</dbReference>
<dbReference type="PANTHER" id="PTHR12755">
    <property type="entry name" value="CLEAVAGE/POLYADENYLATION FACTOR IA SUBUNIT CLP1P"/>
    <property type="match status" value="1"/>
</dbReference>
<evidence type="ECO:0000259" key="5">
    <source>
        <dbReference type="Pfam" id="PF16575"/>
    </source>
</evidence>
<dbReference type="EMBL" id="DTFV01000057">
    <property type="protein sequence ID" value="HGI30437.1"/>
    <property type="molecule type" value="Genomic_DNA"/>
</dbReference>
<dbReference type="InterPro" id="IPR027417">
    <property type="entry name" value="P-loop_NTPase"/>
</dbReference>
<reference evidence="6" key="1">
    <citation type="journal article" date="2020" name="mSystems">
        <title>Genome- and Community-Level Interaction Insights into Carbon Utilization and Element Cycling Functions of Hydrothermarchaeota in Hydrothermal Sediment.</title>
        <authorList>
            <person name="Zhou Z."/>
            <person name="Liu Y."/>
            <person name="Xu W."/>
            <person name="Pan J."/>
            <person name="Luo Z.H."/>
            <person name="Li M."/>
        </authorList>
    </citation>
    <scope>NUCLEOTIDE SEQUENCE [LARGE SCALE GENOMIC DNA]</scope>
    <source>
        <strain evidence="6">SpSt-747</strain>
    </source>
</reference>
<protein>
    <recommendedName>
        <fullName evidence="5">Clp1 P-loop domain-containing protein</fullName>
    </recommendedName>
</protein>
<dbReference type="GO" id="GO:0006396">
    <property type="term" value="P:RNA processing"/>
    <property type="evidence" value="ECO:0007669"/>
    <property type="project" value="InterPro"/>
</dbReference>
<evidence type="ECO:0000256" key="2">
    <source>
        <dbReference type="ARBA" id="ARBA00022741"/>
    </source>
</evidence>
<gene>
    <name evidence="6" type="ORF">ENV30_03905</name>
</gene>
<accession>A0A7V3YG07</accession>
<dbReference type="InterPro" id="IPR032319">
    <property type="entry name" value="CLP1_P"/>
</dbReference>
<comment type="caution">
    <text evidence="6">The sequence shown here is derived from an EMBL/GenBank/DDBJ whole genome shotgun (WGS) entry which is preliminary data.</text>
</comment>
<organism evidence="6">
    <name type="scientific">Candidatus Caldatribacterium californiense</name>
    <dbReference type="NCBI Taxonomy" id="1454726"/>
    <lineage>
        <taxon>Bacteria</taxon>
        <taxon>Pseudomonadati</taxon>
        <taxon>Atribacterota</taxon>
        <taxon>Atribacteria</taxon>
        <taxon>Atribacterales</taxon>
        <taxon>Candidatus Caldatribacteriaceae</taxon>
        <taxon>Candidatus Caldatribacterium</taxon>
    </lineage>
</organism>
<feature type="domain" description="Clp1 P-loop" evidence="5">
    <location>
        <begin position="39"/>
        <end position="212"/>
    </location>
</feature>
<dbReference type="PANTHER" id="PTHR12755:SF3">
    <property type="entry name" value="POLYNUCLEOTIDE 5'-HYDROXYL-KINASE NOL9"/>
    <property type="match status" value="1"/>
</dbReference>
<evidence type="ECO:0000256" key="4">
    <source>
        <dbReference type="ARBA" id="ARBA00022840"/>
    </source>
</evidence>
<dbReference type="GO" id="GO:0051731">
    <property type="term" value="F:polynucleotide 5'-hydroxyl-kinase activity"/>
    <property type="evidence" value="ECO:0007669"/>
    <property type="project" value="InterPro"/>
</dbReference>
<keyword evidence="2" id="KW-0547">Nucleotide-binding</keyword>
<dbReference type="SUPFAM" id="SSF52540">
    <property type="entry name" value="P-loop containing nucleoside triphosphate hydrolases"/>
    <property type="match status" value="1"/>
</dbReference>
<evidence type="ECO:0000313" key="6">
    <source>
        <dbReference type="EMBL" id="HGI30437.1"/>
    </source>
</evidence>
<keyword evidence="3" id="KW-0418">Kinase</keyword>
<keyword evidence="4" id="KW-0067">ATP-binding</keyword>
<sequence>MCSPFFPPRVTAGFSWPREWAFLEEVLRDFRGTIMVIAPPDRGKTTLVRLIVRFFLERGKRVGWVDADPGQSQVGPPTTIGASVLLQEAGLSERLFTPFFHFIGDTTPERDVVAFALATFDLVRLVRRRGDVVVLDTCGLFHSPAGYLLKMLKIRLIEPEVVLALGEEEEFLPFAAFLKDRFLPIPVPPEASKKDVLHRRDHRQKLFALYFSAGKEMRFPLGFLRFSLPWYPSFFLWEMVEEERGVRFAGPGEEVLLVPAGGVEGKGDSAPRIVPVDALEGLICGLFGKDGKDLGLGIIERIFWEERTLLLWGVQCVPGKVEAIVPGAIRLTREGEERGRFSACLSPLRLERKMWRS</sequence>
<dbReference type="AlphaFoldDB" id="A0A7V3YG07"/>
<dbReference type="Gene3D" id="3.40.50.300">
    <property type="entry name" value="P-loop containing nucleotide triphosphate hydrolases"/>
    <property type="match status" value="1"/>
</dbReference>
<proteinExistence type="predicted"/>
<evidence type="ECO:0000256" key="1">
    <source>
        <dbReference type="ARBA" id="ARBA00022679"/>
    </source>
</evidence>
<evidence type="ECO:0000256" key="3">
    <source>
        <dbReference type="ARBA" id="ARBA00022777"/>
    </source>
</evidence>